<protein>
    <submittedName>
        <fullName evidence="1">Uncharacterized protein</fullName>
    </submittedName>
</protein>
<evidence type="ECO:0000313" key="1">
    <source>
        <dbReference type="EMBL" id="MZH54485.1"/>
    </source>
</evidence>
<dbReference type="Proteomes" id="UP000604383">
    <property type="component" value="Unassembled WGS sequence"/>
</dbReference>
<organism evidence="1 2">
    <name type="scientific">Clostridium innocuum</name>
    <dbReference type="NCBI Taxonomy" id="1522"/>
    <lineage>
        <taxon>Bacteria</taxon>
        <taxon>Bacillati</taxon>
        <taxon>Bacillota</taxon>
        <taxon>Clostridia</taxon>
        <taxon>Eubacteriales</taxon>
        <taxon>Clostridiaceae</taxon>
        <taxon>Clostridium</taxon>
    </lineage>
</organism>
<sequence>MKLNLEYSNNTVCISVELFDDGTKYEQEYNIKADKDIHIDFATDFMADLYGREDMYAKTVEIATKMEENINTLVHHLIEMQAEEKNIHSMMHRQR</sequence>
<dbReference type="RefSeq" id="WP_054344571.1">
    <property type="nucleotide sequence ID" value="NZ_BAABXQ010000008.1"/>
</dbReference>
<evidence type="ECO:0000313" key="2">
    <source>
        <dbReference type="Proteomes" id="UP000604383"/>
    </source>
</evidence>
<dbReference type="AlphaFoldDB" id="A0AB36B262"/>
<gene>
    <name evidence="1" type="ORF">GT664_01655</name>
</gene>
<accession>A0AB36B262</accession>
<comment type="caution">
    <text evidence="1">The sequence shown here is derived from an EMBL/GenBank/DDBJ whole genome shotgun (WGS) entry which is preliminary data.</text>
</comment>
<dbReference type="EMBL" id="WWTN01000002">
    <property type="protein sequence ID" value="MZH54485.1"/>
    <property type="molecule type" value="Genomic_DNA"/>
</dbReference>
<name>A0AB36B262_CLOIN</name>
<reference evidence="1" key="1">
    <citation type="journal article" date="2019" name="Nat. Med.">
        <title>A library of human gut bacterial isolates paired with longitudinal multiomics data enables mechanistic microbiome research.</title>
        <authorList>
            <person name="Poyet M."/>
            <person name="Groussin M."/>
            <person name="Gibbons S.M."/>
            <person name="Avila-Pacheco J."/>
            <person name="Jiang X."/>
            <person name="Kearney S.M."/>
            <person name="Perrotta A.R."/>
            <person name="Berdy B."/>
            <person name="Zhao S."/>
            <person name="Lieberman T.D."/>
            <person name="Swanson P.K."/>
            <person name="Smith M."/>
            <person name="Roesemann S."/>
            <person name="Alexander J.E."/>
            <person name="Rich S.A."/>
            <person name="Livny J."/>
            <person name="Vlamakis H."/>
            <person name="Clish C."/>
            <person name="Bullock K."/>
            <person name="Deik A."/>
            <person name="Scott J."/>
            <person name="Pierce K.A."/>
            <person name="Xavier R.J."/>
            <person name="Alm E.J."/>
        </authorList>
    </citation>
    <scope>NUCLEOTIDE SEQUENCE</scope>
    <source>
        <strain evidence="1">BIOML-A12</strain>
    </source>
</reference>
<proteinExistence type="predicted"/>